<proteinExistence type="predicted"/>
<evidence type="ECO:0000313" key="2">
    <source>
        <dbReference type="EMBL" id="AIA90817.1"/>
    </source>
</evidence>
<accession>A0A060C789</accession>
<dbReference type="InterPro" id="IPR011330">
    <property type="entry name" value="Glyco_hydro/deAcase_b/a-brl"/>
</dbReference>
<evidence type="ECO:0000256" key="1">
    <source>
        <dbReference type="SAM" id="MobiDB-lite"/>
    </source>
</evidence>
<dbReference type="EMBL" id="KF123514">
    <property type="protein sequence ID" value="AIA90817.1"/>
    <property type="molecule type" value="Genomic_DNA"/>
</dbReference>
<dbReference type="GO" id="GO:0005975">
    <property type="term" value="P:carbohydrate metabolic process"/>
    <property type="evidence" value="ECO:0007669"/>
    <property type="project" value="InterPro"/>
</dbReference>
<protein>
    <submittedName>
        <fullName evidence="2">CAZy families CE4 protein</fullName>
    </submittedName>
</protein>
<name>A0A060C789_9PROT</name>
<organism evidence="2">
    <name type="scientific">uncultured Hyphomonas sp</name>
    <dbReference type="NCBI Taxonomy" id="225298"/>
    <lineage>
        <taxon>Bacteria</taxon>
        <taxon>Pseudomonadati</taxon>
        <taxon>Pseudomonadota</taxon>
        <taxon>Alphaproteobacteria</taxon>
        <taxon>Hyphomonadales</taxon>
        <taxon>Hyphomonadaceae</taxon>
        <taxon>Hyphomonas</taxon>
        <taxon>environmental samples</taxon>
    </lineage>
</organism>
<reference evidence="2" key="1">
    <citation type="journal article" date="2013" name="Environ. Microbiol.">
        <title>Seasonally variable intestinal metagenomes of the red palm weevil (Rhynchophorus ferrugineus).</title>
        <authorList>
            <person name="Jia S."/>
            <person name="Zhang X."/>
            <person name="Zhang G."/>
            <person name="Yin A."/>
            <person name="Zhang S."/>
            <person name="Li F."/>
            <person name="Wang L."/>
            <person name="Zhao D."/>
            <person name="Yun Q."/>
            <person name="Tala"/>
            <person name="Wang J."/>
            <person name="Sun G."/>
            <person name="Baabdullah M."/>
            <person name="Yu X."/>
            <person name="Hu S."/>
            <person name="Al-Mssallem I.S."/>
            <person name="Yu J."/>
        </authorList>
    </citation>
    <scope>NUCLEOTIDE SEQUENCE</scope>
</reference>
<dbReference type="SUPFAM" id="SSF88713">
    <property type="entry name" value="Glycoside hydrolase/deacetylase"/>
    <property type="match status" value="1"/>
</dbReference>
<sequence length="113" mass="13130">MSMSLAPERRAPYLPTPGRPRLEWPDGARIAVWVAPNIEHYEYTPPFTSAGRDPWPRMPHPDVQQYGYRDYGNRVGTWRFADVCAELDVRCTVSLNMAVMDHFPEIRDLNRRA</sequence>
<dbReference type="Gene3D" id="3.20.20.370">
    <property type="entry name" value="Glycoside hydrolase/deacetylase"/>
    <property type="match status" value="1"/>
</dbReference>
<dbReference type="AlphaFoldDB" id="A0A060C789"/>
<feature type="region of interest" description="Disordered" evidence="1">
    <location>
        <begin position="1"/>
        <end position="21"/>
    </location>
</feature>